<proteinExistence type="predicted"/>
<dbReference type="Proteomes" id="UP001345219">
    <property type="component" value="Chromosome 22"/>
</dbReference>
<dbReference type="Pfam" id="PF21729">
    <property type="entry name" value="IRX15_IRX15L_GXM"/>
    <property type="match status" value="1"/>
</dbReference>
<evidence type="ECO:0008006" key="8">
    <source>
        <dbReference type="Google" id="ProtNLM"/>
    </source>
</evidence>
<evidence type="ECO:0000256" key="4">
    <source>
        <dbReference type="ARBA" id="ARBA00023034"/>
    </source>
</evidence>
<evidence type="ECO:0000256" key="3">
    <source>
        <dbReference type="ARBA" id="ARBA00022989"/>
    </source>
</evidence>
<dbReference type="GO" id="GO:0000139">
    <property type="term" value="C:Golgi membrane"/>
    <property type="evidence" value="ECO:0007669"/>
    <property type="project" value="UniProtKB-SubCell"/>
</dbReference>
<evidence type="ECO:0000313" key="6">
    <source>
        <dbReference type="EMBL" id="KAK4773310.1"/>
    </source>
</evidence>
<comment type="caution">
    <text evidence="6">The sequence shown here is derived from an EMBL/GenBank/DDBJ whole genome shotgun (WGS) entry which is preliminary data.</text>
</comment>
<protein>
    <recommendedName>
        <fullName evidence="8">Polysaccharide biosynthesis domain-containing protein</fullName>
    </recommendedName>
</protein>
<keyword evidence="7" id="KW-1185">Reference proteome</keyword>
<gene>
    <name evidence="6" type="ORF">SAY87_028329</name>
</gene>
<dbReference type="InterPro" id="IPR006514">
    <property type="entry name" value="IRX15/GXM/AGM"/>
</dbReference>
<name>A0AAN7KUP8_9MYRT</name>
<organism evidence="6 7">
    <name type="scientific">Trapa incisa</name>
    <dbReference type="NCBI Taxonomy" id="236973"/>
    <lineage>
        <taxon>Eukaryota</taxon>
        <taxon>Viridiplantae</taxon>
        <taxon>Streptophyta</taxon>
        <taxon>Embryophyta</taxon>
        <taxon>Tracheophyta</taxon>
        <taxon>Spermatophyta</taxon>
        <taxon>Magnoliopsida</taxon>
        <taxon>eudicotyledons</taxon>
        <taxon>Gunneridae</taxon>
        <taxon>Pentapetalae</taxon>
        <taxon>rosids</taxon>
        <taxon>malvids</taxon>
        <taxon>Myrtales</taxon>
        <taxon>Lythraceae</taxon>
        <taxon>Trapa</taxon>
    </lineage>
</organism>
<evidence type="ECO:0000256" key="2">
    <source>
        <dbReference type="ARBA" id="ARBA00022692"/>
    </source>
</evidence>
<keyword evidence="2" id="KW-0812">Transmembrane</keyword>
<evidence type="ECO:0000313" key="7">
    <source>
        <dbReference type="Proteomes" id="UP001345219"/>
    </source>
</evidence>
<evidence type="ECO:0000256" key="1">
    <source>
        <dbReference type="ARBA" id="ARBA00004194"/>
    </source>
</evidence>
<sequence length="269" mass="29398">MKFNVRKLIPVLVVILACASILRLLRIVISSTSSSSLSQACGTTSPLACTAFLAKASRNSTSTASSRASSLTAKEFQFVSKIVKHRAPCNLLIFGLESQYLILSSVNAGGTTIILEDTSSKVRAVSTEFNGTRIYLVKYHTLGKQAYNLLEHARNNTACGPSPEASQSFKCQLAITSLPQEVYQTKWDIIVVDGPNGNSPEDPGRMAAIYTAGVIARAGKSTDVLVHDVNRTIEKWFSWEFLCEENLISSKGKFWNFRIQGQSNSTKFC</sequence>
<dbReference type="NCBIfam" id="TIGR01627">
    <property type="entry name" value="A_thal_3515"/>
    <property type="match status" value="1"/>
</dbReference>
<dbReference type="AlphaFoldDB" id="A0AAN7KUP8"/>
<accession>A0AAN7KUP8</accession>
<reference evidence="6 7" key="1">
    <citation type="journal article" date="2023" name="Hortic Res">
        <title>Pangenome of water caltrop reveals structural variations and asymmetric subgenome divergence after allopolyploidization.</title>
        <authorList>
            <person name="Zhang X."/>
            <person name="Chen Y."/>
            <person name="Wang L."/>
            <person name="Yuan Y."/>
            <person name="Fang M."/>
            <person name="Shi L."/>
            <person name="Lu R."/>
            <person name="Comes H.P."/>
            <person name="Ma Y."/>
            <person name="Chen Y."/>
            <person name="Huang G."/>
            <person name="Zhou Y."/>
            <person name="Zheng Z."/>
            <person name="Qiu Y."/>
        </authorList>
    </citation>
    <scope>NUCLEOTIDE SEQUENCE [LARGE SCALE GENOMIC DNA]</scope>
    <source>
        <tissue evidence="6">Roots</tissue>
    </source>
</reference>
<dbReference type="PROSITE" id="PS51257">
    <property type="entry name" value="PROKAR_LIPOPROTEIN"/>
    <property type="match status" value="1"/>
</dbReference>
<keyword evidence="4" id="KW-0333">Golgi apparatus</keyword>
<dbReference type="PANTHER" id="PTHR31444">
    <property type="entry name" value="OS11G0490100 PROTEIN"/>
    <property type="match status" value="1"/>
</dbReference>
<evidence type="ECO:0000256" key="5">
    <source>
        <dbReference type="ARBA" id="ARBA00023136"/>
    </source>
</evidence>
<comment type="subcellular location">
    <subcellularLocation>
        <location evidence="1">Golgi apparatus membrane</location>
        <topology evidence="1">Single-pass membrane protein</topology>
    </subcellularLocation>
</comment>
<keyword evidence="3" id="KW-1133">Transmembrane helix</keyword>
<dbReference type="EMBL" id="JAXIOK010000004">
    <property type="protein sequence ID" value="KAK4773310.1"/>
    <property type="molecule type" value="Genomic_DNA"/>
</dbReference>
<keyword evidence="5" id="KW-0472">Membrane</keyword>
<dbReference type="GO" id="GO:0045492">
    <property type="term" value="P:xylan biosynthetic process"/>
    <property type="evidence" value="ECO:0007669"/>
    <property type="project" value="InterPro"/>
</dbReference>